<dbReference type="OrthoDB" id="3051534at2759"/>
<dbReference type="InParanoid" id="A0A165QPB7"/>
<organism evidence="1 2">
    <name type="scientific">Neolentinus lepideus HHB14362 ss-1</name>
    <dbReference type="NCBI Taxonomy" id="1314782"/>
    <lineage>
        <taxon>Eukaryota</taxon>
        <taxon>Fungi</taxon>
        <taxon>Dikarya</taxon>
        <taxon>Basidiomycota</taxon>
        <taxon>Agaricomycotina</taxon>
        <taxon>Agaricomycetes</taxon>
        <taxon>Gloeophyllales</taxon>
        <taxon>Gloeophyllaceae</taxon>
        <taxon>Neolentinus</taxon>
    </lineage>
</organism>
<evidence type="ECO:0000313" key="1">
    <source>
        <dbReference type="EMBL" id="KZT22697.1"/>
    </source>
</evidence>
<name>A0A165QPB7_9AGAM</name>
<keyword evidence="2" id="KW-1185">Reference proteome</keyword>
<dbReference type="AlphaFoldDB" id="A0A165QPB7"/>
<proteinExistence type="predicted"/>
<evidence type="ECO:0000313" key="2">
    <source>
        <dbReference type="Proteomes" id="UP000076761"/>
    </source>
</evidence>
<sequence length="225" mass="26061">MLLSTDISMSPNVPEVIMTDVEVDNATVDELGPLLEQLAISNRPRVIFVPSPPVIITSSVSETGRPPHVDIRAWPHPGYRPPHVDDATLDAILSHTLKAWDIYKLDHIEERRTFIEHLRATTYTTCPTPSWVAEYPETHTLFRPLFEYFAVLGEYVPEMKELGRKYAGDLKTIASPSMYAMKREAVLEYHMKFFEERCKEMREGRFDGWTKIDTKLLWRMRQMHG</sequence>
<dbReference type="EMBL" id="KV425593">
    <property type="protein sequence ID" value="KZT22697.1"/>
    <property type="molecule type" value="Genomic_DNA"/>
</dbReference>
<dbReference type="STRING" id="1314782.A0A165QPB7"/>
<gene>
    <name evidence="1" type="ORF">NEOLEDRAFT_1137727</name>
</gene>
<accession>A0A165QPB7</accession>
<reference evidence="1 2" key="1">
    <citation type="journal article" date="2016" name="Mol. Biol. Evol.">
        <title>Comparative Genomics of Early-Diverging Mushroom-Forming Fungi Provides Insights into the Origins of Lignocellulose Decay Capabilities.</title>
        <authorList>
            <person name="Nagy L.G."/>
            <person name="Riley R."/>
            <person name="Tritt A."/>
            <person name="Adam C."/>
            <person name="Daum C."/>
            <person name="Floudas D."/>
            <person name="Sun H."/>
            <person name="Yadav J.S."/>
            <person name="Pangilinan J."/>
            <person name="Larsson K.H."/>
            <person name="Matsuura K."/>
            <person name="Barry K."/>
            <person name="Labutti K."/>
            <person name="Kuo R."/>
            <person name="Ohm R.A."/>
            <person name="Bhattacharya S.S."/>
            <person name="Shirouzu T."/>
            <person name="Yoshinaga Y."/>
            <person name="Martin F.M."/>
            <person name="Grigoriev I.V."/>
            <person name="Hibbett D.S."/>
        </authorList>
    </citation>
    <scope>NUCLEOTIDE SEQUENCE [LARGE SCALE GENOMIC DNA]</scope>
    <source>
        <strain evidence="1 2">HHB14362 ss-1</strain>
    </source>
</reference>
<dbReference type="Proteomes" id="UP000076761">
    <property type="component" value="Unassembled WGS sequence"/>
</dbReference>
<protein>
    <submittedName>
        <fullName evidence="1">Uncharacterized protein</fullName>
    </submittedName>
</protein>